<reference evidence="1 2" key="1">
    <citation type="submission" date="2017-09" db="EMBL/GenBank/DDBJ databases">
        <title>Depth-based differentiation of microbial function through sediment-hosted aquifers and enrichment of novel symbionts in the deep terrestrial subsurface.</title>
        <authorList>
            <person name="Probst A.J."/>
            <person name="Ladd B."/>
            <person name="Jarett J.K."/>
            <person name="Geller-Mcgrath D.E."/>
            <person name="Sieber C.M."/>
            <person name="Emerson J.B."/>
            <person name="Anantharaman K."/>
            <person name="Thomas B.C."/>
            <person name="Malmstrom R."/>
            <person name="Stieglmeier M."/>
            <person name="Klingl A."/>
            <person name="Woyke T."/>
            <person name="Ryan C.M."/>
            <person name="Banfield J.F."/>
        </authorList>
    </citation>
    <scope>NUCLEOTIDE SEQUENCE [LARGE SCALE GENOMIC DNA]</scope>
    <source>
        <strain evidence="1">CG11_big_fil_rev_8_21_14_0_20_39_10</strain>
    </source>
</reference>
<sequence>MNHYYQDANYIVSYLINRNDKERQEAKATFSKALLKELKLILQPEIVIESESTLRKMYHVPKSSVITNLIDLISVDYIDVPYRTIIIES</sequence>
<protein>
    <recommendedName>
        <fullName evidence="3">PIN domain-containing protein</fullName>
    </recommendedName>
</protein>
<accession>A0A2M6K8B6</accession>
<dbReference type="EMBL" id="PCWW01000064">
    <property type="protein sequence ID" value="PIR12960.1"/>
    <property type="molecule type" value="Genomic_DNA"/>
</dbReference>
<organism evidence="1 2">
    <name type="scientific">Candidatus Falkowbacteria bacterium CG11_big_fil_rev_8_21_14_0_20_39_10</name>
    <dbReference type="NCBI Taxonomy" id="1974570"/>
    <lineage>
        <taxon>Bacteria</taxon>
        <taxon>Candidatus Falkowiibacteriota</taxon>
    </lineage>
</organism>
<gene>
    <name evidence="1" type="ORF">COV49_03715</name>
</gene>
<name>A0A2M6K8B6_9BACT</name>
<evidence type="ECO:0000313" key="1">
    <source>
        <dbReference type="EMBL" id="PIR12960.1"/>
    </source>
</evidence>
<proteinExistence type="predicted"/>
<dbReference type="AlphaFoldDB" id="A0A2M6K8B6"/>
<dbReference type="Proteomes" id="UP000230869">
    <property type="component" value="Unassembled WGS sequence"/>
</dbReference>
<evidence type="ECO:0000313" key="2">
    <source>
        <dbReference type="Proteomes" id="UP000230869"/>
    </source>
</evidence>
<evidence type="ECO:0008006" key="3">
    <source>
        <dbReference type="Google" id="ProtNLM"/>
    </source>
</evidence>
<comment type="caution">
    <text evidence="1">The sequence shown here is derived from an EMBL/GenBank/DDBJ whole genome shotgun (WGS) entry which is preliminary data.</text>
</comment>